<gene>
    <name evidence="1" type="ORF">MLD38_006338</name>
</gene>
<evidence type="ECO:0000313" key="2">
    <source>
        <dbReference type="Proteomes" id="UP001057402"/>
    </source>
</evidence>
<name>A0ACB9RM98_9MYRT</name>
<organism evidence="1 2">
    <name type="scientific">Melastoma candidum</name>
    <dbReference type="NCBI Taxonomy" id="119954"/>
    <lineage>
        <taxon>Eukaryota</taxon>
        <taxon>Viridiplantae</taxon>
        <taxon>Streptophyta</taxon>
        <taxon>Embryophyta</taxon>
        <taxon>Tracheophyta</taxon>
        <taxon>Spermatophyta</taxon>
        <taxon>Magnoliopsida</taxon>
        <taxon>eudicotyledons</taxon>
        <taxon>Gunneridae</taxon>
        <taxon>Pentapetalae</taxon>
        <taxon>rosids</taxon>
        <taxon>malvids</taxon>
        <taxon>Myrtales</taxon>
        <taxon>Melastomataceae</taxon>
        <taxon>Melastomatoideae</taxon>
        <taxon>Melastomateae</taxon>
        <taxon>Melastoma</taxon>
    </lineage>
</organism>
<comment type="caution">
    <text evidence="1">The sequence shown here is derived from an EMBL/GenBank/DDBJ whole genome shotgun (WGS) entry which is preliminary data.</text>
</comment>
<protein>
    <submittedName>
        <fullName evidence="1">Uncharacterized protein</fullName>
    </submittedName>
</protein>
<dbReference type="Proteomes" id="UP001057402">
    <property type="component" value="Chromosome 3"/>
</dbReference>
<sequence length="152" mass="16823">MISCSLPPPPQPKFLLIYKQLSHAITCTKAQYNTIPNTITITIMDCYYNHLTNSLVLRQPASSSPSSSSSSSSSPPPPSAKANEGKVFFCNFCQRKFHSSQALSGHQNAHKLELRTLPRKTKKQSGGSRAYVPNHDNQVPEDLCHLDLSLRL</sequence>
<dbReference type="EMBL" id="CM042882">
    <property type="protein sequence ID" value="KAI4380113.1"/>
    <property type="molecule type" value="Genomic_DNA"/>
</dbReference>
<keyword evidence="2" id="KW-1185">Reference proteome</keyword>
<reference evidence="2" key="1">
    <citation type="journal article" date="2023" name="Front. Plant Sci.">
        <title>Chromosomal-level genome assembly of Melastoma candidum provides insights into trichome evolution.</title>
        <authorList>
            <person name="Zhong Y."/>
            <person name="Wu W."/>
            <person name="Sun C."/>
            <person name="Zou P."/>
            <person name="Liu Y."/>
            <person name="Dai S."/>
            <person name="Zhou R."/>
        </authorList>
    </citation>
    <scope>NUCLEOTIDE SEQUENCE [LARGE SCALE GENOMIC DNA]</scope>
</reference>
<accession>A0ACB9RM98</accession>
<proteinExistence type="predicted"/>
<evidence type="ECO:0000313" key="1">
    <source>
        <dbReference type="EMBL" id="KAI4380113.1"/>
    </source>
</evidence>